<feature type="transmembrane region" description="Helical" evidence="1">
    <location>
        <begin position="279"/>
        <end position="305"/>
    </location>
</feature>
<keyword evidence="1" id="KW-0472">Membrane</keyword>
<feature type="domain" description="FeoB-type G" evidence="2">
    <location>
        <begin position="1"/>
        <end position="161"/>
    </location>
</feature>
<sequence>MKRIVLMGNPNVGKSVVFSRLTGAEVIASNYPGTTVDFSKGRMHVGNETVEISDAPGTYSLQAANRAEEVAGKLLDQADLLINVVDATNLERSLFLTLELMESGKPIAMALNIWDEARHLGINIDTRLLEQLLGIPVIPTVAITGEGVKELVARLNDVPSPKVATTTTDESKWTEIGRIINKVQHITHRHHTLRDRISDATVKPGSGLPIAFGNIFLCFWAVRIIGENLIGYVFEPLFELYRPLAMKLSAWLGGSGFFHHVLIGKLIDGEIDYGQSMGILTTGLFVPIGMVLPYIAAFYLILAVLEDSGYLPRLSTLTDNIFHKLGMHGHGIVPVFLGLGCNVPGALSSRIMETRKQRFISATLMAIAVPCMAQIAMIFGILGPYGPGYLTLVFAVLTSIYITVGLILNRYVKGESPEIFLELPPYRRPSGITIIKKTWMRVRWFLLEAVPQLLLGVLAVNVLYAMGFLEWLGSLLAPITVWWLGLPKEAAIALLTGFFRKDLAVGMLLPLRMSPQQLTIAVIMLAIYFPCVATFAVMTKELGAKDMLKATAIMMSTALIVGGLMRLILIGFK</sequence>
<dbReference type="GO" id="GO:0005525">
    <property type="term" value="F:GTP binding"/>
    <property type="evidence" value="ECO:0007669"/>
    <property type="project" value="InterPro"/>
</dbReference>
<dbReference type="Proteomes" id="UP000736328">
    <property type="component" value="Unassembled WGS sequence"/>
</dbReference>
<reference evidence="3" key="1">
    <citation type="submission" date="2020-07" db="EMBL/GenBank/DDBJ databases">
        <title>Huge and variable diversity of episymbiotic CPR bacteria and DPANN archaea in groundwater ecosystems.</title>
        <authorList>
            <person name="He C.Y."/>
            <person name="Keren R."/>
            <person name="Whittaker M."/>
            <person name="Farag I.F."/>
            <person name="Doudna J."/>
            <person name="Cate J.H.D."/>
            <person name="Banfield J.F."/>
        </authorList>
    </citation>
    <scope>NUCLEOTIDE SEQUENCE</scope>
    <source>
        <strain evidence="3">NC_groundwater_1520_Pr4_B-0.1um_53_5</strain>
    </source>
</reference>
<dbReference type="Pfam" id="PF02421">
    <property type="entry name" value="FeoB_N"/>
    <property type="match status" value="1"/>
</dbReference>
<dbReference type="InterPro" id="IPR050860">
    <property type="entry name" value="FeoB_GTPase"/>
</dbReference>
<feature type="transmembrane region" description="Helical" evidence="1">
    <location>
        <begin position="359"/>
        <end position="382"/>
    </location>
</feature>
<feature type="transmembrane region" description="Helical" evidence="1">
    <location>
        <begin position="550"/>
        <end position="572"/>
    </location>
</feature>
<dbReference type="InterPro" id="IPR011642">
    <property type="entry name" value="Gate_dom"/>
</dbReference>
<feature type="transmembrane region" description="Helical" evidence="1">
    <location>
        <begin position="388"/>
        <end position="408"/>
    </location>
</feature>
<dbReference type="SUPFAM" id="SSF52540">
    <property type="entry name" value="P-loop containing nucleoside triphosphate hydrolases"/>
    <property type="match status" value="1"/>
</dbReference>
<evidence type="ECO:0000259" key="2">
    <source>
        <dbReference type="PROSITE" id="PS51711"/>
    </source>
</evidence>
<dbReference type="EMBL" id="JACQXR010000005">
    <property type="protein sequence ID" value="MBI4725719.1"/>
    <property type="molecule type" value="Genomic_DNA"/>
</dbReference>
<dbReference type="PRINTS" id="PR00326">
    <property type="entry name" value="GTP1OBG"/>
</dbReference>
<feature type="transmembrane region" description="Helical" evidence="1">
    <location>
        <begin position="475"/>
        <end position="498"/>
    </location>
</feature>
<name>A0A933MIK4_UNCT6</name>
<dbReference type="Pfam" id="PF07670">
    <property type="entry name" value="Gate"/>
    <property type="match status" value="2"/>
</dbReference>
<dbReference type="Pfam" id="PF07664">
    <property type="entry name" value="FeoB_C"/>
    <property type="match status" value="1"/>
</dbReference>
<dbReference type="GO" id="GO:0005886">
    <property type="term" value="C:plasma membrane"/>
    <property type="evidence" value="ECO:0007669"/>
    <property type="project" value="TreeGrafter"/>
</dbReference>
<proteinExistence type="predicted"/>
<feature type="transmembrane region" description="Helical" evidence="1">
    <location>
        <begin position="444"/>
        <end position="469"/>
    </location>
</feature>
<dbReference type="AlphaFoldDB" id="A0A933MIK4"/>
<dbReference type="PANTHER" id="PTHR43185">
    <property type="entry name" value="FERROUS IRON TRANSPORT PROTEIN B"/>
    <property type="match status" value="1"/>
</dbReference>
<evidence type="ECO:0000256" key="1">
    <source>
        <dbReference type="SAM" id="Phobius"/>
    </source>
</evidence>
<dbReference type="NCBIfam" id="TIGR00231">
    <property type="entry name" value="small_GTP"/>
    <property type="match status" value="1"/>
</dbReference>
<accession>A0A933MIK4</accession>
<feature type="transmembrane region" description="Helical" evidence="1">
    <location>
        <begin position="206"/>
        <end position="225"/>
    </location>
</feature>
<comment type="caution">
    <text evidence="3">The sequence shown here is derived from an EMBL/GenBank/DDBJ whole genome shotgun (WGS) entry which is preliminary data.</text>
</comment>
<feature type="transmembrane region" description="Helical" evidence="1">
    <location>
        <begin position="518"/>
        <end position="538"/>
    </location>
</feature>
<dbReference type="GO" id="GO:0015093">
    <property type="term" value="F:ferrous iron transmembrane transporter activity"/>
    <property type="evidence" value="ECO:0007669"/>
    <property type="project" value="InterPro"/>
</dbReference>
<feature type="transmembrane region" description="Helical" evidence="1">
    <location>
        <begin position="325"/>
        <end position="347"/>
    </location>
</feature>
<dbReference type="InterPro" id="IPR006073">
    <property type="entry name" value="GTP-bd"/>
</dbReference>
<gene>
    <name evidence="3" type="ORF">HY768_00585</name>
</gene>
<evidence type="ECO:0000313" key="4">
    <source>
        <dbReference type="Proteomes" id="UP000736328"/>
    </source>
</evidence>
<protein>
    <submittedName>
        <fullName evidence="3">Ferrous iron transporter B</fullName>
    </submittedName>
</protein>
<dbReference type="InterPro" id="IPR027417">
    <property type="entry name" value="P-loop_NTPase"/>
</dbReference>
<keyword evidence="1" id="KW-1133">Transmembrane helix</keyword>
<dbReference type="InterPro" id="IPR011640">
    <property type="entry name" value="Fe2_transport_prot_B_C"/>
</dbReference>
<dbReference type="CDD" id="cd01879">
    <property type="entry name" value="FeoB"/>
    <property type="match status" value="1"/>
</dbReference>
<dbReference type="PROSITE" id="PS51711">
    <property type="entry name" value="G_FEOB"/>
    <property type="match status" value="1"/>
</dbReference>
<dbReference type="InterPro" id="IPR005225">
    <property type="entry name" value="Small_GTP-bd"/>
</dbReference>
<evidence type="ECO:0000313" key="3">
    <source>
        <dbReference type="EMBL" id="MBI4725719.1"/>
    </source>
</evidence>
<dbReference type="Gene3D" id="3.40.50.300">
    <property type="entry name" value="P-loop containing nucleotide triphosphate hydrolases"/>
    <property type="match status" value="1"/>
</dbReference>
<organism evidence="3 4">
    <name type="scientific">candidate division TA06 bacterium</name>
    <dbReference type="NCBI Taxonomy" id="2250710"/>
    <lineage>
        <taxon>Bacteria</taxon>
        <taxon>Bacteria division TA06</taxon>
    </lineage>
</organism>
<keyword evidence="1" id="KW-0812">Transmembrane</keyword>
<feature type="transmembrane region" description="Helical" evidence="1">
    <location>
        <begin position="245"/>
        <end position="267"/>
    </location>
</feature>
<dbReference type="InterPro" id="IPR030389">
    <property type="entry name" value="G_FEOB_dom"/>
</dbReference>
<dbReference type="PANTHER" id="PTHR43185:SF1">
    <property type="entry name" value="FE(2+) TRANSPORTER FEOB"/>
    <property type="match status" value="1"/>
</dbReference>